<reference evidence="2 3" key="1">
    <citation type="submission" date="2023-12" db="EMBL/GenBank/DDBJ databases">
        <title>Sinomonas terricola sp. nov, isolated from litchi orchard soil in Guangdong, PR China.</title>
        <authorList>
            <person name="Jiaxin W."/>
            <person name="Yang Z."/>
            <person name="Honghui Z."/>
        </authorList>
    </citation>
    <scope>NUCLEOTIDE SEQUENCE [LARGE SCALE GENOMIC DNA]</scope>
    <source>
        <strain evidence="2 3">JGH33</strain>
    </source>
</reference>
<evidence type="ECO:0000256" key="1">
    <source>
        <dbReference type="SAM" id="MobiDB-lite"/>
    </source>
</evidence>
<proteinExistence type="predicted"/>
<evidence type="ECO:0000313" key="2">
    <source>
        <dbReference type="EMBL" id="MEA5454339.1"/>
    </source>
</evidence>
<evidence type="ECO:0000313" key="3">
    <source>
        <dbReference type="Proteomes" id="UP001304769"/>
    </source>
</evidence>
<dbReference type="EMBL" id="JAYGGQ010000003">
    <property type="protein sequence ID" value="MEA5454339.1"/>
    <property type="molecule type" value="Genomic_DNA"/>
</dbReference>
<evidence type="ECO:0008006" key="4">
    <source>
        <dbReference type="Google" id="ProtNLM"/>
    </source>
</evidence>
<accession>A0ABU5T3V7</accession>
<dbReference type="Proteomes" id="UP001304769">
    <property type="component" value="Unassembled WGS sequence"/>
</dbReference>
<name>A0ABU5T3V7_9MICC</name>
<sequence length="273" mass="26682">MLALAACGSPVGPAGGGADRASSDSTTAQAAPLPTVQPQAGPGAPQKLEPVIWLPPGPASPADPPAGVAYLDTAAFHCADAAASAAGTGAEAVWSAVAAVCSALVDGSATSWGEASASMSAVADQPARRCLEVAALAAARRVMSFHRDHPEASIPLGPASAEACPRQLTGATELDAGGRPLGPSSLRPSGPVVGGTVLAFDGFTGAVSTVMFDGRPVDPDAVQLAGANSFDRVTVVMPPASRPGSVKITLGGPLPIAGTVEFTYLASGSTAAP</sequence>
<gene>
    <name evidence="2" type="ORF">SPF06_06360</name>
</gene>
<organism evidence="2 3">
    <name type="scientific">Sinomonas terricola</name>
    <dbReference type="NCBI Taxonomy" id="3110330"/>
    <lineage>
        <taxon>Bacteria</taxon>
        <taxon>Bacillati</taxon>
        <taxon>Actinomycetota</taxon>
        <taxon>Actinomycetes</taxon>
        <taxon>Micrococcales</taxon>
        <taxon>Micrococcaceae</taxon>
        <taxon>Sinomonas</taxon>
    </lineage>
</organism>
<dbReference type="RefSeq" id="WP_323278165.1">
    <property type="nucleotide sequence ID" value="NZ_JAYGGQ010000003.1"/>
</dbReference>
<comment type="caution">
    <text evidence="2">The sequence shown here is derived from an EMBL/GenBank/DDBJ whole genome shotgun (WGS) entry which is preliminary data.</text>
</comment>
<protein>
    <recommendedName>
        <fullName evidence="4">IPT/TIG domain-containing protein</fullName>
    </recommendedName>
</protein>
<keyword evidence="3" id="KW-1185">Reference proteome</keyword>
<feature type="region of interest" description="Disordered" evidence="1">
    <location>
        <begin position="1"/>
        <end position="59"/>
    </location>
</feature>